<reference evidence="2 3" key="1">
    <citation type="submission" date="2013-12" db="EMBL/GenBank/DDBJ databases">
        <authorList>
            <person name="Zelazny A."/>
            <person name="Olivier K."/>
            <person name="Holland S."/>
            <person name="Lenaerts A."/>
            <person name="Ordway D."/>
            <person name="DeGroote M.A."/>
            <person name="Parker T."/>
            <person name="Sizemore C."/>
            <person name="Tallon L.J."/>
            <person name="Sadzewicz L.K."/>
            <person name="Sengamalay N."/>
            <person name="Fraser C.M."/>
            <person name="Hine E."/>
            <person name="Shefchek K.A."/>
            <person name="Das S.P."/>
            <person name="Tettelin H."/>
        </authorList>
    </citation>
    <scope>NUCLEOTIDE SEQUENCE [LARGE SCALE GENOMIC DNA]</scope>
    <source>
        <strain evidence="2 3">1948</strain>
    </source>
</reference>
<comment type="caution">
    <text evidence="2">The sequence shown here is derived from an EMBL/GenBank/DDBJ whole genome shotgun (WGS) entry which is preliminary data.</text>
</comment>
<dbReference type="Proteomes" id="UP000021210">
    <property type="component" value="Unassembled WGS sequence"/>
</dbReference>
<evidence type="ECO:0000313" key="3">
    <source>
        <dbReference type="Proteomes" id="UP000021210"/>
    </source>
</evidence>
<evidence type="ECO:0000313" key="2">
    <source>
        <dbReference type="EMBL" id="EUA64224.1"/>
    </source>
</evidence>
<organism evidence="2 3">
    <name type="scientific">Mycobacteroides abscessus 1948</name>
    <dbReference type="NCBI Taxonomy" id="1299323"/>
    <lineage>
        <taxon>Bacteria</taxon>
        <taxon>Bacillati</taxon>
        <taxon>Actinomycetota</taxon>
        <taxon>Actinomycetes</taxon>
        <taxon>Mycobacteriales</taxon>
        <taxon>Mycobacteriaceae</taxon>
        <taxon>Mycobacteroides</taxon>
        <taxon>Mycobacteroides abscessus</taxon>
    </lineage>
</organism>
<dbReference type="AlphaFoldDB" id="A0A829QLV7"/>
<gene>
    <name evidence="2" type="ORF">I542_4392</name>
</gene>
<evidence type="ECO:0000256" key="1">
    <source>
        <dbReference type="SAM" id="MobiDB-lite"/>
    </source>
</evidence>
<dbReference type="EMBL" id="JAOH01000002">
    <property type="protein sequence ID" value="EUA64224.1"/>
    <property type="molecule type" value="Genomic_DNA"/>
</dbReference>
<proteinExistence type="predicted"/>
<sequence>MGLQQEYPPAPTKGSRCTGSLPGVPCRARRHTFLAAAV</sequence>
<feature type="region of interest" description="Disordered" evidence="1">
    <location>
        <begin position="1"/>
        <end position="22"/>
    </location>
</feature>
<accession>A0A829QLV7</accession>
<protein>
    <submittedName>
        <fullName evidence="2">Uncharacterized protein</fullName>
    </submittedName>
</protein>
<name>A0A829QLV7_9MYCO</name>